<evidence type="ECO:0000256" key="3">
    <source>
        <dbReference type="ARBA" id="ARBA00023242"/>
    </source>
</evidence>
<accession>A0ABR0KMY9</accession>
<feature type="compositionally biased region" description="Acidic residues" evidence="4">
    <location>
        <begin position="410"/>
        <end position="420"/>
    </location>
</feature>
<dbReference type="PANTHER" id="PTHR13237">
    <property type="entry name" value="SOMETHING ABOUT SILENCING PROTEIN 10-RELATED"/>
    <property type="match status" value="1"/>
</dbReference>
<gene>
    <name evidence="6" type="primary">SAS10</name>
    <name evidence="6" type="ORF">LTR24_000732</name>
</gene>
<feature type="region of interest" description="Disordered" evidence="4">
    <location>
        <begin position="47"/>
        <end position="151"/>
    </location>
</feature>
<feature type="compositionally biased region" description="Acidic residues" evidence="4">
    <location>
        <begin position="493"/>
        <end position="504"/>
    </location>
</feature>
<proteinExistence type="inferred from homology"/>
<feature type="compositionally biased region" description="Basic and acidic residues" evidence="4">
    <location>
        <begin position="862"/>
        <end position="885"/>
    </location>
</feature>
<protein>
    <submittedName>
        <fullName evidence="6">Something about silencing protein 10</fullName>
    </submittedName>
</protein>
<dbReference type="InterPro" id="IPR018972">
    <property type="entry name" value="Sas10_C_dom"/>
</dbReference>
<organism evidence="6 7">
    <name type="scientific">Lithohypha guttulata</name>
    <dbReference type="NCBI Taxonomy" id="1690604"/>
    <lineage>
        <taxon>Eukaryota</taxon>
        <taxon>Fungi</taxon>
        <taxon>Dikarya</taxon>
        <taxon>Ascomycota</taxon>
        <taxon>Pezizomycotina</taxon>
        <taxon>Eurotiomycetes</taxon>
        <taxon>Chaetothyriomycetidae</taxon>
        <taxon>Chaetothyriales</taxon>
        <taxon>Trichomeriaceae</taxon>
        <taxon>Lithohypha</taxon>
    </lineage>
</organism>
<sequence>MAKKRRAPKTFEQPQPTKSAKFDVEERFDDAEDEFYAGRDKILLDQSADTKRKRQLIEQEKDLQPSDEEILAYQDAADEDEDVDLSDDDGDGYSDDEQRSDGAKAKLGRRGQGDAEEEDELDQDNWGTNRADYYGDDVIETEEQAREEEAEAKRLYQKQLRNMTEADFGFDENEWVEQKKDTKKARSVTEKLPDAQIPDGASDQQRLDILKSRYPEFVPLAEDFAELQQVKQDLDINAARIAKSLSSGAQPGDGLPITIKRDALSAYLATISMYFAVVASAVAKDSNVRKITALPPLDLHEHAVIQGLARARDLWDQVADEDVAEPVLPSSGKMEVANTTSMKLKPSSKTESELKPATELVKDSTNKKVKQKSRKPSDQNDIAASKKTRKSKSKDKPEPLDISDLMDNAASDDEESELGDEQPLTAEEYAEKARKRKSLRFYTSQIASKANKRGHASRVAGGDDDLPYKERQRDRHERLMKEAEARGRAKPDEADDFGEDDYEDMPGQHDQNDEYYNSLLNAKSKKKADKEARVEAYQRAAAEGATVYEEETVGADGKRAITYAIAKNKGLMPRRKKEVRNPRVKKRKKFDEKMKKLGSVRQVYKGGEGRGGYGGELTGIKTNVVKSIKLIQPWAQLNQSIASATMSFPPNLDYHLHNIHNPARLSDLVHFMIDRISNTLDHSLYDLTEDKVSPTKIRHIQSKSHKLGDLRIEQCTHEVQDAFYQLGNAARQVQTSLDRLIDEAIAEGSIRPGGRPYWVFRTGDGAVLGDSQVRPYRRKRRTDWVEERAKEEEQKRRMALRKYASPLPTHRPIDKKLIKKGMSMAKRPSSSPRMSSAKAEGVSEIAGSTDETGRGRTTGTSREVRTSRRLQEKKAVVKVEGRPTAVEKRVDELEDYTSGSD</sequence>
<evidence type="ECO:0000256" key="1">
    <source>
        <dbReference type="ARBA" id="ARBA00004123"/>
    </source>
</evidence>
<feature type="domain" description="Sas10 C-terminal" evidence="5">
    <location>
        <begin position="556"/>
        <end position="630"/>
    </location>
</feature>
<feature type="compositionally biased region" description="Acidic residues" evidence="4">
    <location>
        <begin position="114"/>
        <end position="123"/>
    </location>
</feature>
<name>A0ABR0KMY9_9EURO</name>
<dbReference type="EMBL" id="JAVRRG010000005">
    <property type="protein sequence ID" value="KAK5100884.1"/>
    <property type="molecule type" value="Genomic_DNA"/>
</dbReference>
<evidence type="ECO:0000256" key="2">
    <source>
        <dbReference type="ARBA" id="ARBA00010979"/>
    </source>
</evidence>
<comment type="similarity">
    <text evidence="2">Belongs to the SAS10 family.</text>
</comment>
<feature type="region of interest" description="Disordered" evidence="4">
    <location>
        <begin position="329"/>
        <end position="513"/>
    </location>
</feature>
<evidence type="ECO:0000259" key="5">
    <source>
        <dbReference type="Pfam" id="PF09368"/>
    </source>
</evidence>
<feature type="region of interest" description="Disordered" evidence="4">
    <location>
        <begin position="176"/>
        <end position="200"/>
    </location>
</feature>
<feature type="compositionally biased region" description="Acidic residues" evidence="4">
    <location>
        <begin position="134"/>
        <end position="150"/>
    </location>
</feature>
<feature type="compositionally biased region" description="Low complexity" evidence="4">
    <location>
        <begin position="847"/>
        <end position="861"/>
    </location>
</feature>
<keyword evidence="7" id="KW-1185">Reference proteome</keyword>
<feature type="region of interest" description="Disordered" evidence="4">
    <location>
        <begin position="824"/>
        <end position="885"/>
    </location>
</feature>
<evidence type="ECO:0000313" key="6">
    <source>
        <dbReference type="EMBL" id="KAK5100884.1"/>
    </source>
</evidence>
<feature type="region of interest" description="Disordered" evidence="4">
    <location>
        <begin position="1"/>
        <end position="26"/>
    </location>
</feature>
<comment type="subcellular location">
    <subcellularLocation>
        <location evidence="1">Nucleus</location>
    </subcellularLocation>
</comment>
<feature type="compositionally biased region" description="Basic and acidic residues" evidence="4">
    <location>
        <begin position="466"/>
        <end position="492"/>
    </location>
</feature>
<evidence type="ECO:0000256" key="4">
    <source>
        <dbReference type="SAM" id="MobiDB-lite"/>
    </source>
</evidence>
<keyword evidence="3" id="KW-0539">Nucleus</keyword>
<comment type="caution">
    <text evidence="6">The sequence shown here is derived from an EMBL/GenBank/DDBJ whole genome shotgun (WGS) entry which is preliminary data.</text>
</comment>
<feature type="compositionally biased region" description="Acidic residues" evidence="4">
    <location>
        <begin position="65"/>
        <end position="95"/>
    </location>
</feature>
<feature type="compositionally biased region" description="Basic and acidic residues" evidence="4">
    <location>
        <begin position="55"/>
        <end position="64"/>
    </location>
</feature>
<dbReference type="Pfam" id="PF09368">
    <property type="entry name" value="Sas10"/>
    <property type="match status" value="1"/>
</dbReference>
<feature type="compositionally biased region" description="Basic and acidic residues" evidence="4">
    <location>
        <begin position="348"/>
        <end position="366"/>
    </location>
</feature>
<dbReference type="PANTHER" id="PTHR13237:SF8">
    <property type="entry name" value="SOMETHING ABOUT SILENCING PROTEIN 10"/>
    <property type="match status" value="1"/>
</dbReference>
<reference evidence="6 7" key="1">
    <citation type="submission" date="2023-08" db="EMBL/GenBank/DDBJ databases">
        <title>Black Yeasts Isolated from many extreme environments.</title>
        <authorList>
            <person name="Coleine C."/>
            <person name="Stajich J.E."/>
            <person name="Selbmann L."/>
        </authorList>
    </citation>
    <scope>NUCLEOTIDE SEQUENCE [LARGE SCALE GENOMIC DNA]</scope>
    <source>
        <strain evidence="6 7">CCFEE 5885</strain>
    </source>
</reference>
<evidence type="ECO:0000313" key="7">
    <source>
        <dbReference type="Proteomes" id="UP001345013"/>
    </source>
</evidence>
<dbReference type="Proteomes" id="UP001345013">
    <property type="component" value="Unassembled WGS sequence"/>
</dbReference>